<dbReference type="Proteomes" id="UP000256964">
    <property type="component" value="Unassembled WGS sequence"/>
</dbReference>
<gene>
    <name evidence="1" type="ORF">OH76DRAFT_1473959</name>
</gene>
<reference evidence="1 2" key="1">
    <citation type="journal article" date="2018" name="Biotechnol. Biofuels">
        <title>Integrative visual omics of the white-rot fungus Polyporus brumalis exposes the biotechnological potential of its oxidative enzymes for delignifying raw plant biomass.</title>
        <authorList>
            <person name="Miyauchi S."/>
            <person name="Rancon A."/>
            <person name="Drula E."/>
            <person name="Hage H."/>
            <person name="Chaduli D."/>
            <person name="Favel A."/>
            <person name="Grisel S."/>
            <person name="Henrissat B."/>
            <person name="Herpoel-Gimbert I."/>
            <person name="Ruiz-Duenas F.J."/>
            <person name="Chevret D."/>
            <person name="Hainaut M."/>
            <person name="Lin J."/>
            <person name="Wang M."/>
            <person name="Pangilinan J."/>
            <person name="Lipzen A."/>
            <person name="Lesage-Meessen L."/>
            <person name="Navarro D."/>
            <person name="Riley R."/>
            <person name="Grigoriev I.V."/>
            <person name="Zhou S."/>
            <person name="Raouche S."/>
            <person name="Rosso M.N."/>
        </authorList>
    </citation>
    <scope>NUCLEOTIDE SEQUENCE [LARGE SCALE GENOMIC DNA]</scope>
    <source>
        <strain evidence="1 2">BRFM 1820</strain>
    </source>
</reference>
<organism evidence="1 2">
    <name type="scientific">Lentinus brumalis</name>
    <dbReference type="NCBI Taxonomy" id="2498619"/>
    <lineage>
        <taxon>Eukaryota</taxon>
        <taxon>Fungi</taxon>
        <taxon>Dikarya</taxon>
        <taxon>Basidiomycota</taxon>
        <taxon>Agaricomycotina</taxon>
        <taxon>Agaricomycetes</taxon>
        <taxon>Polyporales</taxon>
        <taxon>Polyporaceae</taxon>
        <taxon>Lentinus</taxon>
    </lineage>
</organism>
<protein>
    <submittedName>
        <fullName evidence="1">Uncharacterized protein</fullName>
    </submittedName>
</protein>
<keyword evidence="2" id="KW-1185">Reference proteome</keyword>
<dbReference type="EMBL" id="KZ857437">
    <property type="protein sequence ID" value="RDX45491.1"/>
    <property type="molecule type" value="Genomic_DNA"/>
</dbReference>
<dbReference type="PANTHER" id="PTHR33266:SF1">
    <property type="entry name" value="F-BOX DOMAIN-CONTAINING PROTEIN"/>
    <property type="match status" value="1"/>
</dbReference>
<proteinExistence type="predicted"/>
<dbReference type="STRING" id="139420.A0A371CYY2"/>
<name>A0A371CYY2_9APHY</name>
<dbReference type="PANTHER" id="PTHR33266">
    <property type="entry name" value="CHROMOSOME 15, WHOLE GENOME SHOTGUN SEQUENCE"/>
    <property type="match status" value="1"/>
</dbReference>
<accession>A0A371CYY2</accession>
<evidence type="ECO:0000313" key="1">
    <source>
        <dbReference type="EMBL" id="RDX45491.1"/>
    </source>
</evidence>
<sequence>MSKRPADLPTQPRPAKLQNTGPLLVDLGEQFLPDAQTLHSLNREISAELNKVYPNGFKQRDLVGVYDIVQARSGDLLQPFESISRDFLFSEGWNLHNSFREAYRTGDFRRIMLISQLRQPASLLRNLPAAPRVSQVSVPREAWATPFIGKSHDVLLLNLQRMYKHSLQASVDTSKHLSHTSIIQSSGSGKSRMVDEVSKLMFAIPFNIRKHEDSKDGAWPLPDDAIRDLLVRLGTASDEARMTCGFLSFFQGVFEEIAHTVEREFKQPCRSREEFASSWHAYLSSGNHRSELYRRVLRRTDGLLAESHKLAIEQIAPNTREALRALVSLVSRLSSCSISGESPADCLQVLIYFDEAHDLVASPALQGVTKSPLDVLVQALDEFERCGAFTLLMSTQLHIPYVAPSSPFPNFARYVPRVGDMHAPITETPFDCFGSSKLIPSRLKVDDVGKVALMACFGRPMWRAMLSPYSDHVLAKYTDTNGPTIASLDSTLWSAREETLLAFARSKLLCCDKLTGPMTDYPRAARTAVIDARIMLSYGAHPSAQQYQMDLVASHMRTVYSIPRDRECIYSGYSSEPVLAEAAARQLALWRELEPEDPDSTRPFIEPAVAILQRLLEQDLLARGETGEIGKTVGRLLLLLAHDNAARTCSNPKQTTHYSRPISVEAFITALFPTDIAKRVLESVPDNQVPGEDPKTFREVFKDAVLNFTHYAKWEDDSVLSQDGALGCFIRHLAGICGDRKAIVDAFLPILMDREAPLSPEVMSGIFIQFKLRGKAGTRSAYAIGEEAIGFFGGDGKTLRPYITLIMELGGTNPLPLLGRTPTDYHSPTAVLERAQIARQGGSTKSPIAPVSPSKAVIPDAPVRGHRLAVHPRYSMYVYGCSPSVYNVIGKHERGIYKRIIRSGDLLGEHPRQDTQSLAALRNQRPFFDHASLNWFKKEALKVDKPQSADDTEAGMFCGSEIAGEGDE</sequence>
<dbReference type="OrthoDB" id="2736708at2759"/>
<evidence type="ECO:0000313" key="2">
    <source>
        <dbReference type="Proteomes" id="UP000256964"/>
    </source>
</evidence>
<dbReference type="AlphaFoldDB" id="A0A371CYY2"/>